<dbReference type="PANTHER" id="PTHR35848">
    <property type="entry name" value="OXALATE-BINDING PROTEIN"/>
    <property type="match status" value="1"/>
</dbReference>
<dbReference type="InterPro" id="IPR014710">
    <property type="entry name" value="RmlC-like_jellyroll"/>
</dbReference>
<evidence type="ECO:0000256" key="1">
    <source>
        <dbReference type="ARBA" id="ARBA00022723"/>
    </source>
</evidence>
<name>A0A3B9GZK0_9PROT</name>
<comment type="caution">
    <text evidence="3">The sequence shown here is derived from an EMBL/GenBank/DDBJ whole genome shotgun (WGS) entry which is preliminary data.</text>
</comment>
<evidence type="ECO:0000313" key="4">
    <source>
        <dbReference type="Proteomes" id="UP000259610"/>
    </source>
</evidence>
<sequence>MTTASSPVLHLDALDLHAQAHGDLYEARMASFASPLGAEMLGGRLVVVPPGKRAWPFHGHHANEELFVILAGAGRLRYADAEYALRAGDVALCPAKGAASAHQIINDGNADLRYLAISTMNEPDVIDYPDNGKFAVMAGAAPGGDKARRLVDHVGRYADAVSYWDDET</sequence>
<dbReference type="InterPro" id="IPR051610">
    <property type="entry name" value="GPI/OXD"/>
</dbReference>
<dbReference type="GO" id="GO:0046872">
    <property type="term" value="F:metal ion binding"/>
    <property type="evidence" value="ECO:0007669"/>
    <property type="project" value="UniProtKB-KW"/>
</dbReference>
<accession>A0A3B9GZK0</accession>
<protein>
    <submittedName>
        <fullName evidence="3">Cupin</fullName>
    </submittedName>
</protein>
<reference evidence="3 4" key="1">
    <citation type="journal article" date="2018" name="Nat. Biotechnol.">
        <title>A standardized bacterial taxonomy based on genome phylogeny substantially revises the tree of life.</title>
        <authorList>
            <person name="Parks D.H."/>
            <person name="Chuvochina M."/>
            <person name="Waite D.W."/>
            <person name="Rinke C."/>
            <person name="Skarshewski A."/>
            <person name="Chaumeil P.A."/>
            <person name="Hugenholtz P."/>
        </authorList>
    </citation>
    <scope>NUCLEOTIDE SEQUENCE [LARGE SCALE GENOMIC DNA]</scope>
    <source>
        <strain evidence="3">UBA8733</strain>
    </source>
</reference>
<dbReference type="PANTHER" id="PTHR35848:SF6">
    <property type="entry name" value="CUPIN TYPE-2 DOMAIN-CONTAINING PROTEIN"/>
    <property type="match status" value="1"/>
</dbReference>
<evidence type="ECO:0000313" key="3">
    <source>
        <dbReference type="EMBL" id="HAE27860.1"/>
    </source>
</evidence>
<dbReference type="Pfam" id="PF07883">
    <property type="entry name" value="Cupin_2"/>
    <property type="match status" value="1"/>
</dbReference>
<dbReference type="RefSeq" id="WP_272989204.1">
    <property type="nucleotide sequence ID" value="NZ_CALCOC010000017.1"/>
</dbReference>
<dbReference type="SUPFAM" id="SSF51182">
    <property type="entry name" value="RmlC-like cupins"/>
    <property type="match status" value="1"/>
</dbReference>
<organism evidence="3 4">
    <name type="scientific">Hyphomonas adhaerens</name>
    <dbReference type="NCBI Taxonomy" id="81029"/>
    <lineage>
        <taxon>Bacteria</taxon>
        <taxon>Pseudomonadati</taxon>
        <taxon>Pseudomonadota</taxon>
        <taxon>Alphaproteobacteria</taxon>
        <taxon>Hyphomonadales</taxon>
        <taxon>Hyphomonadaceae</taxon>
        <taxon>Hyphomonas</taxon>
    </lineage>
</organism>
<proteinExistence type="predicted"/>
<gene>
    <name evidence="3" type="ORF">DCG58_11925</name>
</gene>
<feature type="domain" description="Cupin type-2" evidence="2">
    <location>
        <begin position="45"/>
        <end position="117"/>
    </location>
</feature>
<dbReference type="AlphaFoldDB" id="A0A3B9GZK0"/>
<keyword evidence="1" id="KW-0479">Metal-binding</keyword>
<dbReference type="Gene3D" id="2.60.120.10">
    <property type="entry name" value="Jelly Rolls"/>
    <property type="match status" value="1"/>
</dbReference>
<evidence type="ECO:0000259" key="2">
    <source>
        <dbReference type="Pfam" id="PF07883"/>
    </source>
</evidence>
<dbReference type="InterPro" id="IPR013096">
    <property type="entry name" value="Cupin_2"/>
</dbReference>
<dbReference type="Proteomes" id="UP000259610">
    <property type="component" value="Unassembled WGS sequence"/>
</dbReference>
<dbReference type="CDD" id="cd02224">
    <property type="entry name" value="cupin_SPO2919-like"/>
    <property type="match status" value="1"/>
</dbReference>
<dbReference type="InterPro" id="IPR011051">
    <property type="entry name" value="RmlC_Cupin_sf"/>
</dbReference>
<dbReference type="EMBL" id="DMAN01000269">
    <property type="protein sequence ID" value="HAE27860.1"/>
    <property type="molecule type" value="Genomic_DNA"/>
</dbReference>